<organism evidence="2 3">
    <name type="scientific">Thalictrum thalictroides</name>
    <name type="common">Rue-anemone</name>
    <name type="synonym">Anemone thalictroides</name>
    <dbReference type="NCBI Taxonomy" id="46969"/>
    <lineage>
        <taxon>Eukaryota</taxon>
        <taxon>Viridiplantae</taxon>
        <taxon>Streptophyta</taxon>
        <taxon>Embryophyta</taxon>
        <taxon>Tracheophyta</taxon>
        <taxon>Spermatophyta</taxon>
        <taxon>Magnoliopsida</taxon>
        <taxon>Ranunculales</taxon>
        <taxon>Ranunculaceae</taxon>
        <taxon>Thalictroideae</taxon>
        <taxon>Thalictrum</taxon>
    </lineage>
</organism>
<dbReference type="EMBL" id="JABWDY010038547">
    <property type="protein sequence ID" value="KAF5179617.1"/>
    <property type="molecule type" value="Genomic_DNA"/>
</dbReference>
<keyword evidence="1" id="KW-0812">Transmembrane</keyword>
<evidence type="ECO:0000313" key="3">
    <source>
        <dbReference type="Proteomes" id="UP000554482"/>
    </source>
</evidence>
<accession>A0A7J6V4A2</accession>
<dbReference type="Proteomes" id="UP000554482">
    <property type="component" value="Unassembled WGS sequence"/>
</dbReference>
<comment type="caution">
    <text evidence="2">The sequence shown here is derived from an EMBL/GenBank/DDBJ whole genome shotgun (WGS) entry which is preliminary data.</text>
</comment>
<evidence type="ECO:0000256" key="1">
    <source>
        <dbReference type="SAM" id="Phobius"/>
    </source>
</evidence>
<sequence>MKCKDTTFFKGCWKETRAGQTYYACVVAPFLFLIVMIMLYSYTFVIKVASAFVIKFQNLQLVVQGVFDLKNGANPLVAVKVVFTSKLQGNESD</sequence>
<gene>
    <name evidence="2" type="ORF">FRX31_030796</name>
</gene>
<keyword evidence="3" id="KW-1185">Reference proteome</keyword>
<reference evidence="2 3" key="1">
    <citation type="submission" date="2020-06" db="EMBL/GenBank/DDBJ databases">
        <title>Transcriptomic and genomic resources for Thalictrum thalictroides and T. hernandezii: Facilitating candidate gene discovery in an emerging model plant lineage.</title>
        <authorList>
            <person name="Arias T."/>
            <person name="Riano-Pachon D.M."/>
            <person name="Di Stilio V.S."/>
        </authorList>
    </citation>
    <scope>NUCLEOTIDE SEQUENCE [LARGE SCALE GENOMIC DNA]</scope>
    <source>
        <strain evidence="3">cv. WT478/WT964</strain>
        <tissue evidence="2">Leaves</tissue>
    </source>
</reference>
<dbReference type="AlphaFoldDB" id="A0A7J6V4A2"/>
<protein>
    <submittedName>
        <fullName evidence="2">Uncharacterized protein</fullName>
    </submittedName>
</protein>
<keyword evidence="1" id="KW-1133">Transmembrane helix</keyword>
<evidence type="ECO:0000313" key="2">
    <source>
        <dbReference type="EMBL" id="KAF5179617.1"/>
    </source>
</evidence>
<feature type="transmembrane region" description="Helical" evidence="1">
    <location>
        <begin position="21"/>
        <end position="42"/>
    </location>
</feature>
<proteinExistence type="predicted"/>
<keyword evidence="1" id="KW-0472">Membrane</keyword>
<name>A0A7J6V4A2_THATH</name>